<dbReference type="Proteomes" id="UP000789595">
    <property type="component" value="Unassembled WGS sequence"/>
</dbReference>
<keyword evidence="2" id="KW-1185">Reference proteome</keyword>
<evidence type="ECO:0008006" key="3">
    <source>
        <dbReference type="Google" id="ProtNLM"/>
    </source>
</evidence>
<dbReference type="PANTHER" id="PTHR37466">
    <property type="entry name" value="SLR1628 PROTEIN"/>
    <property type="match status" value="1"/>
</dbReference>
<name>A0A8J2WY43_9STRA</name>
<dbReference type="AlphaFoldDB" id="A0A8J2WY43"/>
<dbReference type="Gene3D" id="3.30.56.110">
    <property type="entry name" value="Protein of unknown function DUF2237"/>
    <property type="match status" value="1"/>
</dbReference>
<gene>
    <name evidence="1" type="ORF">PECAL_4P02920</name>
</gene>
<organism evidence="1 2">
    <name type="scientific">Pelagomonas calceolata</name>
    <dbReference type="NCBI Taxonomy" id="35677"/>
    <lineage>
        <taxon>Eukaryota</taxon>
        <taxon>Sar</taxon>
        <taxon>Stramenopiles</taxon>
        <taxon>Ochrophyta</taxon>
        <taxon>Pelagophyceae</taxon>
        <taxon>Pelagomonadales</taxon>
        <taxon>Pelagomonadaceae</taxon>
        <taxon>Pelagomonas</taxon>
    </lineage>
</organism>
<protein>
    <recommendedName>
        <fullName evidence="3">DUF2237 domain-containing protein</fullName>
    </recommendedName>
</protein>
<dbReference type="InterPro" id="IPR018714">
    <property type="entry name" value="DUF2237"/>
</dbReference>
<proteinExistence type="predicted"/>
<accession>A0A8J2WY43</accession>
<dbReference type="EMBL" id="CAKKNE010000004">
    <property type="protein sequence ID" value="CAH0373117.1"/>
    <property type="molecule type" value="Genomic_DNA"/>
</dbReference>
<sequence>MARFLALVGAAAALRPHTRLYAEPAKGPGIQVPRNVLGGDLECCCADVRGSGIGTGFYRDGHCSTGQDDEGRHTVCIEATKEFLEFSASVGNDLSTPNPQWMFPGVMPGDQWCLCAARYAQAVQAGKQPKVHLARTHERTLDHVPLEVLLENGVDADAARATLESVDEQRQALEGLFSRVANPGEE</sequence>
<dbReference type="Pfam" id="PF09996">
    <property type="entry name" value="DUF2237"/>
    <property type="match status" value="1"/>
</dbReference>
<evidence type="ECO:0000313" key="1">
    <source>
        <dbReference type="EMBL" id="CAH0373117.1"/>
    </source>
</evidence>
<reference evidence="1" key="1">
    <citation type="submission" date="2021-11" db="EMBL/GenBank/DDBJ databases">
        <authorList>
            <consortium name="Genoscope - CEA"/>
            <person name="William W."/>
        </authorList>
    </citation>
    <scope>NUCLEOTIDE SEQUENCE</scope>
</reference>
<dbReference type="OrthoDB" id="1517790at2759"/>
<evidence type="ECO:0000313" key="2">
    <source>
        <dbReference type="Proteomes" id="UP000789595"/>
    </source>
</evidence>
<dbReference type="PANTHER" id="PTHR37466:SF1">
    <property type="entry name" value="SLR1628 PROTEIN"/>
    <property type="match status" value="1"/>
</dbReference>
<comment type="caution">
    <text evidence="1">The sequence shown here is derived from an EMBL/GenBank/DDBJ whole genome shotgun (WGS) entry which is preliminary data.</text>
</comment>